<feature type="transmembrane region" description="Helical" evidence="1">
    <location>
        <begin position="541"/>
        <end position="559"/>
    </location>
</feature>
<dbReference type="GO" id="GO:0035869">
    <property type="term" value="C:ciliary transition zone"/>
    <property type="evidence" value="ECO:0000318"/>
    <property type="project" value="GO_Central"/>
</dbReference>
<dbReference type="EMBL" id="DS113560">
    <property type="protein sequence ID" value="EAY01676.1"/>
    <property type="molecule type" value="Genomic_DNA"/>
</dbReference>
<dbReference type="eggNOG" id="KOG4611">
    <property type="taxonomic scope" value="Eukaryota"/>
</dbReference>
<dbReference type="Proteomes" id="UP000001542">
    <property type="component" value="Unassembled WGS sequence"/>
</dbReference>
<reference evidence="2" key="2">
    <citation type="journal article" date="2007" name="Science">
        <title>Draft genome sequence of the sexually transmitted pathogen Trichomonas vaginalis.</title>
        <authorList>
            <person name="Carlton J.M."/>
            <person name="Hirt R.P."/>
            <person name="Silva J.C."/>
            <person name="Delcher A.L."/>
            <person name="Schatz M."/>
            <person name="Zhao Q."/>
            <person name="Wortman J.R."/>
            <person name="Bidwell S.L."/>
            <person name="Alsmark U.C.M."/>
            <person name="Besteiro S."/>
            <person name="Sicheritz-Ponten T."/>
            <person name="Noel C.J."/>
            <person name="Dacks J.B."/>
            <person name="Foster P.G."/>
            <person name="Simillion C."/>
            <person name="Van de Peer Y."/>
            <person name="Miranda-Saavedra D."/>
            <person name="Barton G.J."/>
            <person name="Westrop G.D."/>
            <person name="Mueller S."/>
            <person name="Dessi D."/>
            <person name="Fiori P.L."/>
            <person name="Ren Q."/>
            <person name="Paulsen I."/>
            <person name="Zhang H."/>
            <person name="Bastida-Corcuera F.D."/>
            <person name="Simoes-Barbosa A."/>
            <person name="Brown M.T."/>
            <person name="Hayes R.D."/>
            <person name="Mukherjee M."/>
            <person name="Okumura C.Y."/>
            <person name="Schneider R."/>
            <person name="Smith A.J."/>
            <person name="Vanacova S."/>
            <person name="Villalvazo M."/>
            <person name="Haas B.J."/>
            <person name="Pertea M."/>
            <person name="Feldblyum T.V."/>
            <person name="Utterback T.R."/>
            <person name="Shu C.L."/>
            <person name="Osoegawa K."/>
            <person name="de Jong P.J."/>
            <person name="Hrdy I."/>
            <person name="Horvathova L."/>
            <person name="Zubacova Z."/>
            <person name="Dolezal P."/>
            <person name="Malik S.B."/>
            <person name="Logsdon J.M. Jr."/>
            <person name="Henze K."/>
            <person name="Gupta A."/>
            <person name="Wang C.C."/>
            <person name="Dunne R.L."/>
            <person name="Upcroft J.A."/>
            <person name="Upcroft P."/>
            <person name="White O."/>
            <person name="Salzberg S.L."/>
            <person name="Tang P."/>
            <person name="Chiu C.-H."/>
            <person name="Lee Y.-S."/>
            <person name="Embley T.M."/>
            <person name="Coombs G.H."/>
            <person name="Mottram J.C."/>
            <person name="Tachezy J."/>
            <person name="Fraser-Liggett C.M."/>
            <person name="Johnson P.J."/>
        </authorList>
    </citation>
    <scope>NUCLEOTIDE SEQUENCE [LARGE SCALE GENOMIC DNA]</scope>
    <source>
        <strain evidence="2">G3</strain>
    </source>
</reference>
<dbReference type="AlphaFoldDB" id="A2F0B4"/>
<dbReference type="KEGG" id="tva:4759503"/>
<keyword evidence="1" id="KW-0812">Transmembrane</keyword>
<evidence type="ECO:0000313" key="3">
    <source>
        <dbReference type="Proteomes" id="UP000001542"/>
    </source>
</evidence>
<dbReference type="GO" id="GO:0036038">
    <property type="term" value="C:MKS complex"/>
    <property type="evidence" value="ECO:0007669"/>
    <property type="project" value="InterPro"/>
</dbReference>
<protein>
    <submittedName>
        <fullName evidence="2">Uncharacterized protein</fullName>
    </submittedName>
</protein>
<proteinExistence type="predicted"/>
<dbReference type="OrthoDB" id="419138at2759"/>
<feature type="transmembrane region" description="Helical" evidence="1">
    <location>
        <begin position="579"/>
        <end position="600"/>
    </location>
</feature>
<feature type="transmembrane region" description="Helical" evidence="1">
    <location>
        <begin position="809"/>
        <end position="828"/>
    </location>
</feature>
<dbReference type="Pfam" id="PF09773">
    <property type="entry name" value="Meckelin"/>
    <property type="match status" value="1"/>
</dbReference>
<evidence type="ECO:0000313" key="2">
    <source>
        <dbReference type="EMBL" id="EAY01676.1"/>
    </source>
</evidence>
<feature type="transmembrane region" description="Helical" evidence="1">
    <location>
        <begin position="433"/>
        <end position="458"/>
    </location>
</feature>
<keyword evidence="1" id="KW-0472">Membrane</keyword>
<dbReference type="InParanoid" id="A2F0B4"/>
<name>A2F0B4_TRIV3</name>
<feature type="transmembrane region" description="Helical" evidence="1">
    <location>
        <begin position="391"/>
        <end position="412"/>
    </location>
</feature>
<keyword evidence="3" id="KW-1185">Reference proteome</keyword>
<dbReference type="SMR" id="A2F0B4"/>
<evidence type="ECO:0000256" key="1">
    <source>
        <dbReference type="SAM" id="Phobius"/>
    </source>
</evidence>
<accession>A2F0B4</accession>
<reference evidence="2" key="1">
    <citation type="submission" date="2006-10" db="EMBL/GenBank/DDBJ databases">
        <authorList>
            <person name="Amadeo P."/>
            <person name="Zhao Q."/>
            <person name="Wortman J."/>
            <person name="Fraser-Liggett C."/>
            <person name="Carlton J."/>
        </authorList>
    </citation>
    <scope>NUCLEOTIDE SEQUENCE</scope>
    <source>
        <strain evidence="2">G3</strain>
    </source>
</reference>
<dbReference type="VEuPathDB" id="TrichDB:TVAG_384150"/>
<feature type="transmembrane region" description="Helical" evidence="1">
    <location>
        <begin position="784"/>
        <end position="803"/>
    </location>
</feature>
<dbReference type="RefSeq" id="XP_001314269.1">
    <property type="nucleotide sequence ID" value="XM_001314253.1"/>
</dbReference>
<gene>
    <name evidence="2" type="ORF">TVAG_384150</name>
</gene>
<dbReference type="GO" id="GO:0060271">
    <property type="term" value="P:cilium assembly"/>
    <property type="evidence" value="ECO:0000318"/>
    <property type="project" value="GO_Central"/>
</dbReference>
<dbReference type="InterPro" id="IPR019170">
    <property type="entry name" value="Meckelin"/>
</dbReference>
<dbReference type="PANTHER" id="PTHR21274:SF0">
    <property type="entry name" value="MECKELIN"/>
    <property type="match status" value="1"/>
</dbReference>
<dbReference type="VEuPathDB" id="TrichDB:TVAGG3_0480890"/>
<dbReference type="PANTHER" id="PTHR21274">
    <property type="entry name" value="MECKELIN"/>
    <property type="match status" value="1"/>
</dbReference>
<organism evidence="2 3">
    <name type="scientific">Trichomonas vaginalis (strain ATCC PRA-98 / G3)</name>
    <dbReference type="NCBI Taxonomy" id="412133"/>
    <lineage>
        <taxon>Eukaryota</taxon>
        <taxon>Metamonada</taxon>
        <taxon>Parabasalia</taxon>
        <taxon>Trichomonadida</taxon>
        <taxon>Trichomonadidae</taxon>
        <taxon>Trichomonas</taxon>
    </lineage>
</organism>
<dbReference type="STRING" id="5722.A2F0B4"/>
<keyword evidence="1" id="KW-1133">Transmembrane helix</keyword>
<sequence length="846" mass="96337">MYLGFLISFASSNQNKPVLENCNYYSTYNYSCATIPSGMNYIDGLLRCNSSSQVIDLTSDEMTCIDYASGTKVLYDTAVVSENTTGLSSKMIVFFDQSDKFSSRLSTDYGNLLDDAVKACKSNYAQMYTPCQIVASGCALSSYYPHSPACIAYNALPAANSTTYEYKYWPANRPFIEYGVQASKVIDEHIMNTTFSKEEQINIVLARYSQNGTFLGYVPLTNQFDICTEKRDVNLMWQLYGTGYVSECEVNIMDIFNSTTTDVYDPFLVQEVSGTNVLRPIPVNVLSYRDANEIPVNQRSIERKKRLFRRFFALDNYTNPIFIQYLSSMSIKFEHFNETSEERIPVITVGYTTVRRSDLQESDYPIYLDVESFTTSNYSFSIEFSTNIESYWEAALITLIVLAIICIIIWLYRAVVTVKRYGTEGIDFKVIAALFAEAFNIVAWLLFIMAFVFSFAIFCAYKWTPSSKYTILGNEFGILTGFIWAAWVLSFIGLVIKYVLMLTSETFLIDWEPRRPSIPVSAWRRILVGNEFLKLHTRRSYNIPFTVITLVFILGGFGVDKLQAVLPSSTLIESGSNYGVLRFAIVTFIYILLLIFQYIVTRIVWLISGSPYEDFARLCGTANVSVLTLLSPSWAIYLNGRAMKPADEGDIKLIQSISEAEKGALSIKPLSENRPEQVYECFFAPKLREPLYQAYDRIVEMHHMRPKNLKRANTSIVSLEAMSSFEQLNVFLQRFFGAEGKDREYDVWKTPFGYKLSRMPPEPPERSLLYAQSTNSLRKAIDGYGEWLLALFDLLLFVCVDYQASSTPIAAFVTLIIDAVMMAAWRSAAKRNLARKSLIDNRFFLN</sequence>
<feature type="transmembrane region" description="Helical" evidence="1">
    <location>
        <begin position="478"/>
        <end position="500"/>
    </location>
</feature>